<gene>
    <name evidence="5" type="ORF">DASB73_024160</name>
</gene>
<evidence type="ECO:0000256" key="2">
    <source>
        <dbReference type="ARBA" id="ARBA00008352"/>
    </source>
</evidence>
<dbReference type="PANTHER" id="PTHR15367">
    <property type="entry name" value="DNA-DIRECTED RNA POLYMERASE III"/>
    <property type="match status" value="1"/>
</dbReference>
<name>A0AAV5RJZ6_STABA</name>
<evidence type="ECO:0000256" key="1">
    <source>
        <dbReference type="ARBA" id="ARBA00004123"/>
    </source>
</evidence>
<comment type="subcellular location">
    <subcellularLocation>
        <location evidence="1">Nucleus</location>
    </subcellularLocation>
</comment>
<evidence type="ECO:0008006" key="7">
    <source>
        <dbReference type="Google" id="ProtNLM"/>
    </source>
</evidence>
<feature type="region of interest" description="Disordered" evidence="4">
    <location>
        <begin position="107"/>
        <end position="165"/>
    </location>
</feature>
<sequence>MSLIDEIAAENLQEAFQKLQSGPWNTGETGAKGASITEPLIPTAASQSDNLHRYTDKYIQTKKIGQTVESYEFNERFLPPELYKCVGITKSSSVKAETTQKTVDLRVIKDIAEDDEEDKDEEAKDEEEDEDEFEELDDDDYNAEKYFDDGEEFGEIDEGDDEAAY</sequence>
<dbReference type="PANTHER" id="PTHR15367:SF2">
    <property type="entry name" value="DNA-DIRECTED RNA POLYMERASE III SUBUNIT"/>
    <property type="match status" value="1"/>
</dbReference>
<dbReference type="PIRSF" id="PIRSF000777">
    <property type="entry name" value="RNA_polIII_C31"/>
    <property type="match status" value="1"/>
</dbReference>
<dbReference type="GO" id="GO:0006383">
    <property type="term" value="P:transcription by RNA polymerase III"/>
    <property type="evidence" value="ECO:0007669"/>
    <property type="project" value="InterPro"/>
</dbReference>
<dbReference type="Pfam" id="PF11705">
    <property type="entry name" value="RNA_pol_3_Rpc31"/>
    <property type="match status" value="1"/>
</dbReference>
<dbReference type="InterPro" id="IPR024661">
    <property type="entry name" value="RNA_pol_III_Rpc31"/>
</dbReference>
<reference evidence="5 6" key="1">
    <citation type="journal article" date="2023" name="Elife">
        <title>Identification of key yeast species and microbe-microbe interactions impacting larval growth of Drosophila in the wild.</title>
        <authorList>
            <person name="Mure A."/>
            <person name="Sugiura Y."/>
            <person name="Maeda R."/>
            <person name="Honda K."/>
            <person name="Sakurai N."/>
            <person name="Takahashi Y."/>
            <person name="Watada M."/>
            <person name="Katoh T."/>
            <person name="Gotoh A."/>
            <person name="Gotoh Y."/>
            <person name="Taniguchi I."/>
            <person name="Nakamura K."/>
            <person name="Hayashi T."/>
            <person name="Katayama T."/>
            <person name="Uemura T."/>
            <person name="Hattori Y."/>
        </authorList>
    </citation>
    <scope>NUCLEOTIDE SEQUENCE [LARGE SCALE GENOMIC DNA]</scope>
    <source>
        <strain evidence="5 6">SB-73</strain>
    </source>
</reference>
<dbReference type="EMBL" id="BTGC01000005">
    <property type="protein sequence ID" value="GMM51458.1"/>
    <property type="molecule type" value="Genomic_DNA"/>
</dbReference>
<accession>A0AAV5RJZ6</accession>
<dbReference type="Proteomes" id="UP001362899">
    <property type="component" value="Unassembled WGS sequence"/>
</dbReference>
<evidence type="ECO:0000313" key="5">
    <source>
        <dbReference type="EMBL" id="GMM51458.1"/>
    </source>
</evidence>
<organism evidence="5 6">
    <name type="scientific">Starmerella bacillaris</name>
    <name type="common">Yeast</name>
    <name type="synonym">Candida zemplinina</name>
    <dbReference type="NCBI Taxonomy" id="1247836"/>
    <lineage>
        <taxon>Eukaryota</taxon>
        <taxon>Fungi</taxon>
        <taxon>Dikarya</taxon>
        <taxon>Ascomycota</taxon>
        <taxon>Saccharomycotina</taxon>
        <taxon>Dipodascomycetes</taxon>
        <taxon>Dipodascales</taxon>
        <taxon>Trichomonascaceae</taxon>
        <taxon>Starmerella</taxon>
    </lineage>
</organism>
<evidence type="ECO:0000256" key="4">
    <source>
        <dbReference type="SAM" id="MobiDB-lite"/>
    </source>
</evidence>
<comment type="caution">
    <text evidence="5">The sequence shown here is derived from an EMBL/GenBank/DDBJ whole genome shotgun (WGS) entry which is preliminary data.</text>
</comment>
<feature type="compositionally biased region" description="Acidic residues" evidence="4">
    <location>
        <begin position="112"/>
        <end position="141"/>
    </location>
</feature>
<keyword evidence="3" id="KW-0539">Nucleus</keyword>
<protein>
    <recommendedName>
        <fullName evidence="7">DNA-directed RNA polymerase III subunit</fullName>
    </recommendedName>
</protein>
<feature type="region of interest" description="Disordered" evidence="4">
    <location>
        <begin position="19"/>
        <end position="48"/>
    </location>
</feature>
<keyword evidence="6" id="KW-1185">Reference proteome</keyword>
<evidence type="ECO:0000313" key="6">
    <source>
        <dbReference type="Proteomes" id="UP001362899"/>
    </source>
</evidence>
<proteinExistence type="inferred from homology"/>
<feature type="compositionally biased region" description="Acidic residues" evidence="4">
    <location>
        <begin position="149"/>
        <end position="165"/>
    </location>
</feature>
<feature type="compositionally biased region" description="Polar residues" evidence="4">
    <location>
        <begin position="19"/>
        <end position="28"/>
    </location>
</feature>
<dbReference type="GO" id="GO:0005666">
    <property type="term" value="C:RNA polymerase III complex"/>
    <property type="evidence" value="ECO:0007669"/>
    <property type="project" value="TreeGrafter"/>
</dbReference>
<dbReference type="AlphaFoldDB" id="A0AAV5RJZ6"/>
<evidence type="ECO:0000256" key="3">
    <source>
        <dbReference type="ARBA" id="ARBA00023242"/>
    </source>
</evidence>
<comment type="similarity">
    <text evidence="2">Belongs to the eukaryotic RPC7 RNA polymerase subunit family.</text>
</comment>